<dbReference type="Proteomes" id="UP000805418">
    <property type="component" value="Chromosome 19"/>
</dbReference>
<dbReference type="PANTHER" id="PTHR31475:SF3">
    <property type="entry name" value="UPF0462 PROTEIN C4ORF33"/>
    <property type="match status" value="1"/>
</dbReference>
<gene>
    <name evidence="2" type="primary">C4orf33</name>
</gene>
<dbReference type="OrthoDB" id="10056816at2759"/>
<dbReference type="PANTHER" id="PTHR31475">
    <property type="entry name" value="UPF0462 PROTEIN"/>
    <property type="match status" value="1"/>
</dbReference>
<dbReference type="FunCoup" id="A0A8I3PK05">
    <property type="interactions" value="377"/>
</dbReference>
<name>A0A8I3PK05_CANLF</name>
<reference evidence="2" key="1">
    <citation type="submission" date="2020-03" db="EMBL/GenBank/DDBJ databases">
        <title>Long-read based genome assembly of a Labrador retriever dog.</title>
        <authorList>
            <person name="Eory L."/>
            <person name="Zhang W."/>
            <person name="Schoenebeck J."/>
        </authorList>
    </citation>
    <scope>NUCLEOTIDE SEQUENCE [LARGE SCALE GENOMIC DNA]</scope>
    <source>
        <strain evidence="2">Labrador retriever</strain>
    </source>
</reference>
<comment type="similarity">
    <text evidence="1">Belongs to the UPF0462 family.</text>
</comment>
<keyword evidence="3" id="KW-1185">Reference proteome</keyword>
<reference evidence="2" key="3">
    <citation type="submission" date="2025-09" db="UniProtKB">
        <authorList>
            <consortium name="Ensembl"/>
        </authorList>
    </citation>
    <scope>IDENTIFICATION</scope>
    <source>
        <strain evidence="2">Boxer</strain>
    </source>
</reference>
<dbReference type="AlphaFoldDB" id="A0A8I3PK05"/>
<proteinExistence type="inferred from homology"/>
<evidence type="ECO:0000313" key="2">
    <source>
        <dbReference type="Ensembl" id="ENSCAFP00845032665.1"/>
    </source>
</evidence>
<dbReference type="Ensembl" id="ENSCAFT00845041652.1">
    <property type="protein sequence ID" value="ENSCAFP00845032665.1"/>
    <property type="gene ID" value="ENSCAFG00845023586.1"/>
</dbReference>
<accession>A0A8I3PK05</accession>
<dbReference type="GeneTree" id="ENSGT00390000006284"/>
<evidence type="ECO:0000313" key="3">
    <source>
        <dbReference type="Proteomes" id="UP000805418"/>
    </source>
</evidence>
<dbReference type="KEGG" id="cfa:483828"/>
<protein>
    <submittedName>
        <fullName evidence="2">Chromosome 4 open reading frame 33</fullName>
    </submittedName>
</protein>
<sequence>MPGTSALREPACWPQGAGLERRVGFSPPRPTPLGYVGSWAEPKAEPSSVTCAESSELSVERKKSFPSVQMDFKIEHTWDGLPVKHEPAFVRLNPGDGGVMMEVSAPFFNDPPAPLGEPGKPFNELWDYEVVEAFFLNDITKQYLEVELCPHGQHLVLLLSGRRNVWKKELALSYKVCTGETKWEGRAYLPWSYFPPHVTKFNAFAIHGSKDKRNYEALYPVPRHELQQGQKPDFHRLEYFKPFGFNTLLGEEWKQPESELWLTEKPDVQEYSR</sequence>
<organism evidence="2 3">
    <name type="scientific">Canis lupus familiaris</name>
    <name type="common">Dog</name>
    <name type="synonym">Canis familiaris</name>
    <dbReference type="NCBI Taxonomy" id="9615"/>
    <lineage>
        <taxon>Eukaryota</taxon>
        <taxon>Metazoa</taxon>
        <taxon>Chordata</taxon>
        <taxon>Craniata</taxon>
        <taxon>Vertebrata</taxon>
        <taxon>Euteleostomi</taxon>
        <taxon>Mammalia</taxon>
        <taxon>Eutheria</taxon>
        <taxon>Laurasiatheria</taxon>
        <taxon>Carnivora</taxon>
        <taxon>Caniformia</taxon>
        <taxon>Canidae</taxon>
        <taxon>Canis</taxon>
    </lineage>
</organism>
<dbReference type="CTD" id="483828"/>
<evidence type="ECO:0000256" key="1">
    <source>
        <dbReference type="ARBA" id="ARBA00038085"/>
    </source>
</evidence>
<dbReference type="Gene3D" id="2.60.40.1190">
    <property type="match status" value="1"/>
</dbReference>
<reference evidence="2" key="2">
    <citation type="submission" date="2025-08" db="UniProtKB">
        <authorList>
            <consortium name="Ensembl"/>
        </authorList>
    </citation>
    <scope>IDENTIFICATION</scope>
    <source>
        <strain evidence="2">Boxer</strain>
    </source>
</reference>